<evidence type="ECO:0000313" key="1">
    <source>
        <dbReference type="EMBL" id="OMO98652.1"/>
    </source>
</evidence>
<dbReference type="Gramene" id="OMO98652">
    <property type="protein sequence ID" value="OMO98652"/>
    <property type="gene ID" value="CCACVL1_04130"/>
</dbReference>
<feature type="non-terminal residue" evidence="1">
    <location>
        <position position="110"/>
    </location>
</feature>
<protein>
    <submittedName>
        <fullName evidence="1">Uncharacterized protein</fullName>
    </submittedName>
</protein>
<keyword evidence="2" id="KW-1185">Reference proteome</keyword>
<dbReference type="EMBL" id="AWWV01007042">
    <property type="protein sequence ID" value="OMO98652.1"/>
    <property type="molecule type" value="Genomic_DNA"/>
</dbReference>
<reference evidence="1 2" key="1">
    <citation type="submission" date="2013-09" db="EMBL/GenBank/DDBJ databases">
        <title>Corchorus capsularis genome sequencing.</title>
        <authorList>
            <person name="Alam M."/>
            <person name="Haque M.S."/>
            <person name="Islam M.S."/>
            <person name="Emdad E.M."/>
            <person name="Islam M.M."/>
            <person name="Ahmed B."/>
            <person name="Halim A."/>
            <person name="Hossen Q.M.M."/>
            <person name="Hossain M.Z."/>
            <person name="Ahmed R."/>
            <person name="Khan M.M."/>
            <person name="Islam R."/>
            <person name="Rashid M.M."/>
            <person name="Khan S.A."/>
            <person name="Rahman M.S."/>
            <person name="Alam M."/>
        </authorList>
    </citation>
    <scope>NUCLEOTIDE SEQUENCE [LARGE SCALE GENOMIC DNA]</scope>
    <source>
        <strain evidence="2">cv. CVL-1</strain>
        <tissue evidence="1">Whole seedling</tissue>
    </source>
</reference>
<proteinExistence type="predicted"/>
<name>A0A1R3JUS8_COCAP</name>
<gene>
    <name evidence="1" type="ORF">CCACVL1_04130</name>
</gene>
<accession>A0A1R3JUS8</accession>
<organism evidence="1 2">
    <name type="scientific">Corchorus capsularis</name>
    <name type="common">Jute</name>
    <dbReference type="NCBI Taxonomy" id="210143"/>
    <lineage>
        <taxon>Eukaryota</taxon>
        <taxon>Viridiplantae</taxon>
        <taxon>Streptophyta</taxon>
        <taxon>Embryophyta</taxon>
        <taxon>Tracheophyta</taxon>
        <taxon>Spermatophyta</taxon>
        <taxon>Magnoliopsida</taxon>
        <taxon>eudicotyledons</taxon>
        <taxon>Gunneridae</taxon>
        <taxon>Pentapetalae</taxon>
        <taxon>rosids</taxon>
        <taxon>malvids</taxon>
        <taxon>Malvales</taxon>
        <taxon>Malvaceae</taxon>
        <taxon>Grewioideae</taxon>
        <taxon>Apeibeae</taxon>
        <taxon>Corchorus</taxon>
    </lineage>
</organism>
<evidence type="ECO:0000313" key="2">
    <source>
        <dbReference type="Proteomes" id="UP000188268"/>
    </source>
</evidence>
<dbReference type="OrthoDB" id="939951at2759"/>
<comment type="caution">
    <text evidence="1">The sequence shown here is derived from an EMBL/GenBank/DDBJ whole genome shotgun (WGS) entry which is preliminary data.</text>
</comment>
<sequence length="110" mass="12373">MTQIYPSNGNVGSNITYCPSAFIIDYRYTDEISVSDYNITKGMHVPSTLQFGMQKSGICELKEGSDTNCSHDGKYCWSKLNPMHLCVCTYDYNDPYNGYTISGYSIDVCK</sequence>
<dbReference type="Proteomes" id="UP000188268">
    <property type="component" value="Unassembled WGS sequence"/>
</dbReference>
<dbReference type="AlphaFoldDB" id="A0A1R3JUS8"/>